<dbReference type="PANTHER" id="PTHR34047:SF8">
    <property type="entry name" value="PROTEIN YKFC"/>
    <property type="match status" value="1"/>
</dbReference>
<evidence type="ECO:0000256" key="7">
    <source>
        <dbReference type="ARBA" id="ARBA00023118"/>
    </source>
</evidence>
<dbReference type="InterPro" id="IPR030931">
    <property type="entry name" value="Group_II_RT_mat"/>
</dbReference>
<dbReference type="Pfam" id="PF00078">
    <property type="entry name" value="RVT_1"/>
    <property type="match status" value="1"/>
</dbReference>
<keyword evidence="7" id="KW-0051">Antiviral defense</keyword>
<dbReference type="NCBIfam" id="TIGR04416">
    <property type="entry name" value="group_II_RT_mat"/>
    <property type="match status" value="1"/>
</dbReference>
<comment type="caution">
    <text evidence="12">The sequence shown here is derived from an EMBL/GenBank/DDBJ whole genome shotgun (WGS) entry which is preliminary data.</text>
</comment>
<dbReference type="InterPro" id="IPR000123">
    <property type="entry name" value="Reverse_transcriptase_msDNA"/>
</dbReference>
<evidence type="ECO:0000256" key="6">
    <source>
        <dbReference type="ARBA" id="ARBA00022918"/>
    </source>
</evidence>
<name>B4D9Y9_9BACT</name>
<keyword evidence="5" id="KW-0460">Magnesium</keyword>
<evidence type="ECO:0000313" key="12">
    <source>
        <dbReference type="EMBL" id="EDY16743.1"/>
    </source>
</evidence>
<evidence type="ECO:0000259" key="11">
    <source>
        <dbReference type="PROSITE" id="PS50878"/>
    </source>
</evidence>
<dbReference type="CDD" id="cd01651">
    <property type="entry name" value="RT_G2_intron"/>
    <property type="match status" value="1"/>
</dbReference>
<evidence type="ECO:0000256" key="4">
    <source>
        <dbReference type="ARBA" id="ARBA00022723"/>
    </source>
</evidence>
<dbReference type="GO" id="GO:0003964">
    <property type="term" value="F:RNA-directed DNA polymerase activity"/>
    <property type="evidence" value="ECO:0007669"/>
    <property type="project" value="UniProtKB-KW"/>
</dbReference>
<keyword evidence="6 12" id="KW-0695">RNA-directed DNA polymerase</keyword>
<dbReference type="Pfam" id="PF08388">
    <property type="entry name" value="GIIM"/>
    <property type="match status" value="1"/>
</dbReference>
<feature type="region of interest" description="Disordered" evidence="10">
    <location>
        <begin position="33"/>
        <end position="72"/>
    </location>
</feature>
<dbReference type="PRINTS" id="PR00866">
    <property type="entry name" value="RNADNAPOLMS"/>
</dbReference>
<dbReference type="SUPFAM" id="SSF56672">
    <property type="entry name" value="DNA/RNA polymerases"/>
    <property type="match status" value="1"/>
</dbReference>
<dbReference type="Proteomes" id="UP000005824">
    <property type="component" value="Unassembled WGS sequence"/>
</dbReference>
<accession>B4D9Y9</accession>
<keyword evidence="4" id="KW-0479">Metal-binding</keyword>
<evidence type="ECO:0000313" key="13">
    <source>
        <dbReference type="Proteomes" id="UP000005824"/>
    </source>
</evidence>
<gene>
    <name evidence="12" type="ORF">CfE428DRAFT_5706</name>
</gene>
<dbReference type="GO" id="GO:0051607">
    <property type="term" value="P:defense response to virus"/>
    <property type="evidence" value="ECO:0007669"/>
    <property type="project" value="UniProtKB-KW"/>
</dbReference>
<dbReference type="RefSeq" id="WP_006983027.1">
    <property type="nucleotide sequence ID" value="NZ_ABVL01000028.1"/>
</dbReference>
<dbReference type="eggNOG" id="COG3344">
    <property type="taxonomic scope" value="Bacteria"/>
</dbReference>
<dbReference type="AlphaFoldDB" id="B4D9Y9"/>
<evidence type="ECO:0000256" key="10">
    <source>
        <dbReference type="SAM" id="MobiDB-lite"/>
    </source>
</evidence>
<dbReference type="PANTHER" id="PTHR34047">
    <property type="entry name" value="NUCLEAR INTRON MATURASE 1, MITOCHONDRIAL-RELATED"/>
    <property type="match status" value="1"/>
</dbReference>
<dbReference type="EMBL" id="ABVL01000028">
    <property type="protein sequence ID" value="EDY16743.1"/>
    <property type="molecule type" value="Genomic_DNA"/>
</dbReference>
<dbReference type="InParanoid" id="B4D9Y9"/>
<reference evidence="12 13" key="1">
    <citation type="journal article" date="2011" name="J. Bacteriol.">
        <title>Genome sequence of Chthoniobacter flavus Ellin428, an aerobic heterotrophic soil bacterium.</title>
        <authorList>
            <person name="Kant R."/>
            <person name="van Passel M.W."/>
            <person name="Palva A."/>
            <person name="Lucas S."/>
            <person name="Lapidus A."/>
            <person name="Glavina Del Rio T."/>
            <person name="Dalin E."/>
            <person name="Tice H."/>
            <person name="Bruce D."/>
            <person name="Goodwin L."/>
            <person name="Pitluck S."/>
            <person name="Larimer F.W."/>
            <person name="Land M.L."/>
            <person name="Hauser L."/>
            <person name="Sangwan P."/>
            <person name="de Vos W.M."/>
            <person name="Janssen P.H."/>
            <person name="Smidt H."/>
        </authorList>
    </citation>
    <scope>NUCLEOTIDE SEQUENCE [LARGE SCALE GENOMIC DNA]</scope>
    <source>
        <strain evidence="12 13">Ellin428</strain>
    </source>
</reference>
<feature type="compositionally biased region" description="Basic and acidic residues" evidence="10">
    <location>
        <begin position="43"/>
        <end position="64"/>
    </location>
</feature>
<evidence type="ECO:0000256" key="9">
    <source>
        <dbReference type="ARBA" id="ARBA00048173"/>
    </source>
</evidence>
<evidence type="ECO:0000256" key="2">
    <source>
        <dbReference type="ARBA" id="ARBA00022679"/>
    </source>
</evidence>
<evidence type="ECO:0000256" key="5">
    <source>
        <dbReference type="ARBA" id="ARBA00022842"/>
    </source>
</evidence>
<evidence type="ECO:0000256" key="8">
    <source>
        <dbReference type="ARBA" id="ARBA00034120"/>
    </source>
</evidence>
<dbReference type="FunCoup" id="B4D9Y9">
    <property type="interactions" value="15"/>
</dbReference>
<feature type="domain" description="Reverse transcriptase" evidence="11">
    <location>
        <begin position="142"/>
        <end position="378"/>
    </location>
</feature>
<dbReference type="InterPro" id="IPR051083">
    <property type="entry name" value="GrpII_Intron_Splice-Mob/Def"/>
</dbReference>
<comment type="catalytic activity">
    <reaction evidence="9">
        <text>DNA(n) + a 2'-deoxyribonucleoside 5'-triphosphate = DNA(n+1) + diphosphate</text>
        <dbReference type="Rhea" id="RHEA:22508"/>
        <dbReference type="Rhea" id="RHEA-COMP:17339"/>
        <dbReference type="Rhea" id="RHEA-COMP:17340"/>
        <dbReference type="ChEBI" id="CHEBI:33019"/>
        <dbReference type="ChEBI" id="CHEBI:61560"/>
        <dbReference type="ChEBI" id="CHEBI:173112"/>
        <dbReference type="EC" id="2.7.7.49"/>
    </reaction>
</comment>
<keyword evidence="2" id="KW-0808">Transferase</keyword>
<dbReference type="InterPro" id="IPR013597">
    <property type="entry name" value="Mat_intron_G2"/>
</dbReference>
<proteinExistence type="inferred from homology"/>
<evidence type="ECO:0000256" key="3">
    <source>
        <dbReference type="ARBA" id="ARBA00022695"/>
    </source>
</evidence>
<sequence>MASKDSTDGTTPETEKAVRAVAEVGGVRSSDDIVPDLWFGQPTEERRDVTCSAGEKSREGRGDGPRGLPAPDKVRQLQITLYRKAQSKPEYRFWSLYGEVQRADVLAAAWRRVKANAGAAGVDGVTIEKLAADAQVEAAWLNGLREELHGKTYRPAPVRRVKIPKASGGYRGLGIPTLKDRVVQMAVYLVLMPIFEADFHPRSYGFRPGRNAHQAVEEIREALRMGKTEVVDADLAQYFDTIPHRLLMRQVARRVSDGMILKLIKAWLRAPILEEEEGGGRRMKANPCGTPQGGVISPLLANIYLHPLDDSVNDHCQQKPRMIRYADDLVILCRPGEGRGMKERLARWLQSRGLTLNETKTRVVQSCESGFEFLGFTFRWQQSKKGTPYVHTEPSPAAKQSLRNRVRELTRRSTTWRVTGQTVHEINQVTRGWGNYFALAHYHRSFRQLNDFVAHRLRQWLWRKHGNRSGKFKHWTNRTLFDTYGLYEMPIRMAS</sequence>
<comment type="similarity">
    <text evidence="8">Belongs to the bacterial reverse transcriptase family.</text>
</comment>
<dbReference type="GO" id="GO:0046872">
    <property type="term" value="F:metal ion binding"/>
    <property type="evidence" value="ECO:0007669"/>
    <property type="project" value="UniProtKB-KW"/>
</dbReference>
<dbReference type="PROSITE" id="PS50878">
    <property type="entry name" value="RT_POL"/>
    <property type="match status" value="1"/>
</dbReference>
<dbReference type="InterPro" id="IPR043502">
    <property type="entry name" value="DNA/RNA_pol_sf"/>
</dbReference>
<protein>
    <recommendedName>
        <fullName evidence="1">RNA-directed DNA polymerase</fullName>
        <ecNumber evidence="1">2.7.7.49</ecNumber>
    </recommendedName>
</protein>
<evidence type="ECO:0000256" key="1">
    <source>
        <dbReference type="ARBA" id="ARBA00012493"/>
    </source>
</evidence>
<organism evidence="12 13">
    <name type="scientific">Chthoniobacter flavus Ellin428</name>
    <dbReference type="NCBI Taxonomy" id="497964"/>
    <lineage>
        <taxon>Bacteria</taxon>
        <taxon>Pseudomonadati</taxon>
        <taxon>Verrucomicrobiota</taxon>
        <taxon>Spartobacteria</taxon>
        <taxon>Chthoniobacterales</taxon>
        <taxon>Chthoniobacteraceae</taxon>
        <taxon>Chthoniobacter</taxon>
    </lineage>
</organism>
<keyword evidence="13" id="KW-1185">Reference proteome</keyword>
<keyword evidence="3" id="KW-0548">Nucleotidyltransferase</keyword>
<dbReference type="GO" id="GO:0003723">
    <property type="term" value="F:RNA binding"/>
    <property type="evidence" value="ECO:0007669"/>
    <property type="project" value="InterPro"/>
</dbReference>
<dbReference type="EC" id="2.7.7.49" evidence="1"/>
<dbReference type="InterPro" id="IPR000477">
    <property type="entry name" value="RT_dom"/>
</dbReference>